<comment type="caution">
    <text evidence="1">The sequence shown here is derived from an EMBL/GenBank/DDBJ whole genome shotgun (WGS) entry which is preliminary data.</text>
</comment>
<evidence type="ECO:0000313" key="2">
    <source>
        <dbReference type="Proteomes" id="UP000242418"/>
    </source>
</evidence>
<reference evidence="1 2" key="1">
    <citation type="submission" date="2016-10" db="EMBL/GenBank/DDBJ databases">
        <authorList>
            <person name="Varghese N."/>
            <person name="Submissions S."/>
        </authorList>
    </citation>
    <scope>NUCLEOTIDE SEQUENCE [LARGE SCALE GENOMIC DNA]</scope>
    <source>
        <strain evidence="1 2">DSM 17833</strain>
    </source>
</reference>
<protein>
    <recommendedName>
        <fullName evidence="3">Lipoprotein</fullName>
    </recommendedName>
</protein>
<proteinExistence type="predicted"/>
<evidence type="ECO:0008006" key="3">
    <source>
        <dbReference type="Google" id="ProtNLM"/>
    </source>
</evidence>
<dbReference type="EMBL" id="FMTL01000002">
    <property type="protein sequence ID" value="SCW61710.1"/>
    <property type="molecule type" value="Genomic_DNA"/>
</dbReference>
<dbReference type="InterPro" id="IPR016875">
    <property type="entry name" value="UCP028200"/>
</dbReference>
<organism evidence="1 2">
    <name type="scientific">Pseudomonas peli</name>
    <dbReference type="NCBI Taxonomy" id="592361"/>
    <lineage>
        <taxon>Bacteria</taxon>
        <taxon>Pseudomonadati</taxon>
        <taxon>Pseudomonadota</taxon>
        <taxon>Gammaproteobacteria</taxon>
        <taxon>Pseudomonadales</taxon>
        <taxon>Pseudomonadaceae</taxon>
        <taxon>Pseudomonas</taxon>
    </lineage>
</organism>
<evidence type="ECO:0000313" key="1">
    <source>
        <dbReference type="EMBL" id="SCW61710.1"/>
    </source>
</evidence>
<dbReference type="PIRSF" id="PIRSF028200">
    <property type="entry name" value="UCP028200"/>
    <property type="match status" value="1"/>
</dbReference>
<sequence>MSVLRWPAVKTLLLLLCLSLLISACSRAGLAYRNLDWLVPWRLNDYLNLDSQQQAWLKPRLQTHLQWHCSAELPRYIDWLQTTESILAQPQPDSAQLLEQFAQFDAALNRIGVEITPTAIELLQGLSEQQVNELYAAMDEDNLEDRQDFLDPPLATQISERQTRMQERLRPWIGRLNSAQTDHIATWANSLGGQNRLWLENRQLWQAELRKVVAERDSADFAERVTRLLQQRESFYSDEYRASYGRSRQALATLFSQLLSSSDEAQRERLSHRLRDLRRDLAEQQCDAA</sequence>
<keyword evidence="2" id="KW-1185">Reference proteome</keyword>
<gene>
    <name evidence="1" type="ORF">SAMN05216370_2187</name>
</gene>
<dbReference type="Pfam" id="PF19795">
    <property type="entry name" value="DUF6279"/>
    <property type="match status" value="1"/>
</dbReference>
<dbReference type="RefSeq" id="WP_090251963.1">
    <property type="nucleotide sequence ID" value="NZ_FMTL01000002.1"/>
</dbReference>
<dbReference type="AlphaFoldDB" id="A0AB37Z7R7"/>
<dbReference type="Proteomes" id="UP000242418">
    <property type="component" value="Unassembled WGS sequence"/>
</dbReference>
<name>A0AB37Z7R7_9PSED</name>
<accession>A0AB37Z7R7</accession>
<dbReference type="PROSITE" id="PS51257">
    <property type="entry name" value="PROKAR_LIPOPROTEIN"/>
    <property type="match status" value="1"/>
</dbReference>